<dbReference type="Gene3D" id="1.10.287.70">
    <property type="match status" value="1"/>
</dbReference>
<evidence type="ECO:0000256" key="8">
    <source>
        <dbReference type="ARBA" id="ARBA00023180"/>
    </source>
</evidence>
<dbReference type="Proteomes" id="UP001321473">
    <property type="component" value="Unassembled WGS sequence"/>
</dbReference>
<dbReference type="SUPFAM" id="SSF53850">
    <property type="entry name" value="Periplasmic binding protein-like II"/>
    <property type="match status" value="1"/>
</dbReference>
<feature type="site" description="Interaction with the cone snail toxin Con-ikot-ikot" evidence="9">
    <location>
        <position position="428"/>
    </location>
</feature>
<feature type="transmembrane region" description="Helical" evidence="10">
    <location>
        <begin position="369"/>
        <end position="392"/>
    </location>
</feature>
<dbReference type="GO" id="GO:0038023">
    <property type="term" value="F:signaling receptor activity"/>
    <property type="evidence" value="ECO:0007669"/>
    <property type="project" value="InterPro"/>
</dbReference>
<evidence type="ECO:0000256" key="11">
    <source>
        <dbReference type="SAM" id="SignalP"/>
    </source>
</evidence>
<dbReference type="PANTHER" id="PTHR42643">
    <property type="entry name" value="IONOTROPIC RECEPTOR 20A-RELATED"/>
    <property type="match status" value="1"/>
</dbReference>
<keyword evidence="4 10" id="KW-0812">Transmembrane</keyword>
<keyword evidence="5 10" id="KW-1133">Transmembrane helix</keyword>
<protein>
    <recommendedName>
        <fullName evidence="12">Ionotropic glutamate receptor C-terminal domain-containing protein</fullName>
    </recommendedName>
</protein>
<dbReference type="PRINTS" id="PR00177">
    <property type="entry name" value="NMDARECEPTOR"/>
</dbReference>
<evidence type="ECO:0000256" key="10">
    <source>
        <dbReference type="SAM" id="Phobius"/>
    </source>
</evidence>
<evidence type="ECO:0000256" key="4">
    <source>
        <dbReference type="ARBA" id="ARBA00022692"/>
    </source>
</evidence>
<dbReference type="InterPro" id="IPR052192">
    <property type="entry name" value="Insect_Ionotropic_Sensory_Rcpt"/>
</dbReference>
<keyword evidence="3" id="KW-1003">Cell membrane</keyword>
<accession>A0AAQ4FED8</accession>
<organism evidence="13 14">
    <name type="scientific">Amblyomma americanum</name>
    <name type="common">Lone star tick</name>
    <dbReference type="NCBI Taxonomy" id="6943"/>
    <lineage>
        <taxon>Eukaryota</taxon>
        <taxon>Metazoa</taxon>
        <taxon>Ecdysozoa</taxon>
        <taxon>Arthropoda</taxon>
        <taxon>Chelicerata</taxon>
        <taxon>Arachnida</taxon>
        <taxon>Acari</taxon>
        <taxon>Parasitiformes</taxon>
        <taxon>Ixodida</taxon>
        <taxon>Ixodoidea</taxon>
        <taxon>Ixodidae</taxon>
        <taxon>Amblyomminae</taxon>
        <taxon>Amblyomma</taxon>
    </lineage>
</organism>
<feature type="transmembrane region" description="Helical" evidence="10">
    <location>
        <begin position="567"/>
        <end position="591"/>
    </location>
</feature>
<dbReference type="GO" id="GO:0005886">
    <property type="term" value="C:plasma membrane"/>
    <property type="evidence" value="ECO:0007669"/>
    <property type="project" value="UniProtKB-SubCell"/>
</dbReference>
<feature type="chain" id="PRO_5042861573" description="Ionotropic glutamate receptor C-terminal domain-containing protein" evidence="11">
    <location>
        <begin position="23"/>
        <end position="666"/>
    </location>
</feature>
<evidence type="ECO:0000259" key="12">
    <source>
        <dbReference type="Pfam" id="PF00060"/>
    </source>
</evidence>
<proteinExistence type="inferred from homology"/>
<evidence type="ECO:0000256" key="6">
    <source>
        <dbReference type="ARBA" id="ARBA00023136"/>
    </source>
</evidence>
<evidence type="ECO:0000256" key="3">
    <source>
        <dbReference type="ARBA" id="ARBA00022475"/>
    </source>
</evidence>
<keyword evidence="7" id="KW-0675">Receptor</keyword>
<keyword evidence="11" id="KW-0732">Signal</keyword>
<evidence type="ECO:0000256" key="5">
    <source>
        <dbReference type="ARBA" id="ARBA00022989"/>
    </source>
</evidence>
<dbReference type="AlphaFoldDB" id="A0AAQ4FED8"/>
<evidence type="ECO:0000256" key="1">
    <source>
        <dbReference type="ARBA" id="ARBA00004651"/>
    </source>
</evidence>
<dbReference type="EMBL" id="JARKHS020003387">
    <property type="protein sequence ID" value="KAK8785587.1"/>
    <property type="molecule type" value="Genomic_DNA"/>
</dbReference>
<feature type="transmembrane region" description="Helical" evidence="10">
    <location>
        <begin position="304"/>
        <end position="326"/>
    </location>
</feature>
<feature type="signal peptide" evidence="11">
    <location>
        <begin position="1"/>
        <end position="22"/>
    </location>
</feature>
<comment type="subcellular location">
    <subcellularLocation>
        <location evidence="1">Cell membrane</location>
        <topology evidence="1">Multi-pass membrane protein</topology>
    </subcellularLocation>
</comment>
<comment type="similarity">
    <text evidence="2">Belongs to the glutamate-gated ion channel (TC 1.A.10.1) family.</text>
</comment>
<dbReference type="PANTHER" id="PTHR42643:SF38">
    <property type="entry name" value="IONOTROPIC RECEPTOR 100A"/>
    <property type="match status" value="1"/>
</dbReference>
<dbReference type="GO" id="GO:0050906">
    <property type="term" value="P:detection of stimulus involved in sensory perception"/>
    <property type="evidence" value="ECO:0007669"/>
    <property type="project" value="UniProtKB-ARBA"/>
</dbReference>
<dbReference type="InterPro" id="IPR001320">
    <property type="entry name" value="Iontro_rcpt_C"/>
</dbReference>
<keyword evidence="6 10" id="KW-0472">Membrane</keyword>
<evidence type="ECO:0000256" key="2">
    <source>
        <dbReference type="ARBA" id="ARBA00008685"/>
    </source>
</evidence>
<sequence length="666" mass="75425">MRAEFYLLLSTLFCPFLELVRSTQERRLSDNLNNVIRKDYWVHVIHNCKRFPLEVTKQIAVPYSTWNSSGMQRLLDNVNTLQGFKADFLVACWEPSFGHLLTLAQSYDMPFLHVRWIFLTEQEVLSEASMSKTLQSVGCYGVFVAAPSSYVALDTYANCSNGVRRFLGRSDPAFEDRSLTNLTILRHASENSVPTIKDFRNRRLEPQTTIVESIIRKSKAIESTKGCFDKFGRGDKNFLFTGAVGAVQRKQKDLGSFEIYLTERIWYGLGIAGVARYDSLTFLSPVPKAITDLTIIGRPFTLPLWVAVWASLGVYLLLVVAIITAYSTGSAVETPDIQEECVELFFYLSSALVNHAPYVRLPRHSSARILVAFWFIFATIISAGFTGMLTSYTNFPPKTRPINTLEQLSDALEQKSVKLCIKNNHYYRDILSSHLLSRSSVLKDHLQESLFKIGCQTTMCCLEKVAKGTHVFVTNREEARFHTGKAYRGAVRAKEDFFLVHVVLIAPKASPYTRAFSDLSQRLMETGVSLLALKLVRGRNANRSRFRKTRTCRHQQGCCRPLQLKDLYGLLVVWAIGLTLGLVTLFCEIAWNGLHETRLRKGNQAATKKRCNEKNEKPSLSQVINPDKSTSLVIFGHHERENSGQIIKPKERRVFVSLKRSSPNVS</sequence>
<dbReference type="InterPro" id="IPR001508">
    <property type="entry name" value="Iono_Glu_rcpt_met"/>
</dbReference>
<reference evidence="13 14" key="1">
    <citation type="journal article" date="2023" name="Arcadia Sci">
        <title>De novo assembly of a long-read Amblyomma americanum tick genome.</title>
        <authorList>
            <person name="Chou S."/>
            <person name="Poskanzer K.E."/>
            <person name="Rollins M."/>
            <person name="Thuy-Boun P.S."/>
        </authorList>
    </citation>
    <scope>NUCLEOTIDE SEQUENCE [LARGE SCALE GENOMIC DNA]</scope>
    <source>
        <strain evidence="13">F_SG_1</strain>
        <tissue evidence="13">Salivary glands</tissue>
    </source>
</reference>
<evidence type="ECO:0000256" key="7">
    <source>
        <dbReference type="ARBA" id="ARBA00023170"/>
    </source>
</evidence>
<name>A0AAQ4FED8_AMBAM</name>
<gene>
    <name evidence="13" type="ORF">V5799_008048</name>
</gene>
<keyword evidence="8" id="KW-0325">Glycoprotein</keyword>
<comment type="caution">
    <text evidence="13">The sequence shown here is derived from an EMBL/GenBank/DDBJ whole genome shotgun (WGS) entry which is preliminary data.</text>
</comment>
<feature type="domain" description="Ionotropic glutamate receptor C-terminal" evidence="12">
    <location>
        <begin position="307"/>
        <end position="578"/>
    </location>
</feature>
<evidence type="ECO:0000313" key="13">
    <source>
        <dbReference type="EMBL" id="KAK8785587.1"/>
    </source>
</evidence>
<dbReference type="Pfam" id="PF00060">
    <property type="entry name" value="Lig_chan"/>
    <property type="match status" value="1"/>
</dbReference>
<evidence type="ECO:0000313" key="14">
    <source>
        <dbReference type="Proteomes" id="UP001321473"/>
    </source>
</evidence>
<keyword evidence="14" id="KW-1185">Reference proteome</keyword>
<feature type="site" description="Crucial to convey clamshell closure to channel opening" evidence="9">
    <location>
        <position position="402"/>
    </location>
</feature>
<evidence type="ECO:0000256" key="9">
    <source>
        <dbReference type="PIRSR" id="PIRSR601508-2"/>
    </source>
</evidence>
<dbReference type="GO" id="GO:0015276">
    <property type="term" value="F:ligand-gated monoatomic ion channel activity"/>
    <property type="evidence" value="ECO:0007669"/>
    <property type="project" value="InterPro"/>
</dbReference>